<feature type="non-terminal residue" evidence="1">
    <location>
        <position position="49"/>
    </location>
</feature>
<comment type="caution">
    <text evidence="1">The sequence shown here is derived from an EMBL/GenBank/DDBJ whole genome shotgun (WGS) entry which is preliminary data.</text>
</comment>
<dbReference type="EMBL" id="BART01030145">
    <property type="protein sequence ID" value="GAH14676.1"/>
    <property type="molecule type" value="Genomic_DNA"/>
</dbReference>
<reference evidence="1" key="1">
    <citation type="journal article" date="2014" name="Front. Microbiol.">
        <title>High frequency of phylogenetically diverse reductive dehalogenase-homologous genes in deep subseafloor sedimentary metagenomes.</title>
        <authorList>
            <person name="Kawai M."/>
            <person name="Futagami T."/>
            <person name="Toyoda A."/>
            <person name="Takaki Y."/>
            <person name="Nishi S."/>
            <person name="Hori S."/>
            <person name="Arai W."/>
            <person name="Tsubouchi T."/>
            <person name="Morono Y."/>
            <person name="Uchiyama I."/>
            <person name="Ito T."/>
            <person name="Fujiyama A."/>
            <person name="Inagaki F."/>
            <person name="Takami H."/>
        </authorList>
    </citation>
    <scope>NUCLEOTIDE SEQUENCE</scope>
    <source>
        <strain evidence="1">Expedition CK06-06</strain>
    </source>
</reference>
<organism evidence="1">
    <name type="scientific">marine sediment metagenome</name>
    <dbReference type="NCBI Taxonomy" id="412755"/>
    <lineage>
        <taxon>unclassified sequences</taxon>
        <taxon>metagenomes</taxon>
        <taxon>ecological metagenomes</taxon>
    </lineage>
</organism>
<protein>
    <submittedName>
        <fullName evidence="1">Uncharacterized protein</fullName>
    </submittedName>
</protein>
<gene>
    <name evidence="1" type="ORF">S01H4_52709</name>
</gene>
<name>X1D1I1_9ZZZZ</name>
<dbReference type="AlphaFoldDB" id="X1D1I1"/>
<proteinExistence type="predicted"/>
<evidence type="ECO:0000313" key="1">
    <source>
        <dbReference type="EMBL" id="GAH14676.1"/>
    </source>
</evidence>
<sequence>MIEQQTICKKCILPDGFLGVNLNSEGMCDFCSDPHHKNINWSRTEINNE</sequence>
<accession>X1D1I1</accession>